<dbReference type="EMBL" id="CP016634">
    <property type="protein sequence ID" value="ANY87650.1"/>
    <property type="molecule type" value="Genomic_DNA"/>
</dbReference>
<proteinExistence type="predicted"/>
<protein>
    <submittedName>
        <fullName evidence="1">Uncharacterized protein</fullName>
    </submittedName>
</protein>
<gene>
    <name evidence="1" type="ORF">IEC33019_2091</name>
</gene>
<dbReference type="RefSeq" id="WP_253776142.1">
    <property type="nucleotide sequence ID" value="NZ_CP016634.1"/>
</dbReference>
<evidence type="ECO:0000313" key="1">
    <source>
        <dbReference type="EMBL" id="ANY87650.1"/>
    </source>
</evidence>
<sequence>MPEAPEIDGVTAEILEAYAYISRSRQYVGMVGAPAPIAPSAITEYLDRYPSALCREEFDAAVFALDDQFRKHWDEQNEKARADAESKSKPKRR</sequence>
<organism evidence="1">
    <name type="scientific">Pseudomonas putida</name>
    <name type="common">Arthrobacter siderocapsulatus</name>
    <dbReference type="NCBI Taxonomy" id="303"/>
    <lineage>
        <taxon>Bacteria</taxon>
        <taxon>Pseudomonadati</taxon>
        <taxon>Pseudomonadota</taxon>
        <taxon>Gammaproteobacteria</taxon>
        <taxon>Pseudomonadales</taxon>
        <taxon>Pseudomonadaceae</taxon>
        <taxon>Pseudomonas</taxon>
    </lineage>
</organism>
<accession>A0A1B2F625</accession>
<name>A0A1B2F625_PSEPU</name>
<dbReference type="AlphaFoldDB" id="A0A1B2F625"/>
<reference evidence="1" key="1">
    <citation type="submission" date="2016-07" db="EMBL/GenBank/DDBJ databases">
        <title>New class B carbapenemase carried by novel plasmid in Pseudomonas putida enviromental strain in eastern Amazonia.</title>
        <authorList>
            <person name="Souza C.O."/>
            <person name="Lima K.V."/>
            <person name="Brasiliense D.M."/>
            <person name="Perez-Chaparro P.J."/>
            <person name="Mamizuka E.M."/>
            <person name="Lima M.O."/>
            <person name="Lima L.N."/>
            <person name="McCulloch J.A."/>
        </authorList>
    </citation>
    <scope>NUCLEOTIDE SEQUENCE [LARGE SCALE GENOMIC DNA]</scope>
    <source>
        <strain evidence="1">IEC33019</strain>
    </source>
</reference>